<keyword evidence="2" id="KW-1185">Reference proteome</keyword>
<feature type="non-terminal residue" evidence="1">
    <location>
        <position position="176"/>
    </location>
</feature>
<accession>A0AAW0AIV0</accession>
<gene>
    <name evidence="1" type="ORF">R3P38DRAFT_3013980</name>
</gene>
<dbReference type="EMBL" id="JAWWNJ010000063">
    <property type="protein sequence ID" value="KAK7012764.1"/>
    <property type="molecule type" value="Genomic_DNA"/>
</dbReference>
<sequence>MNLHRRLIHRAREDKHPLRALETQITLSDHSPLFVDLWMSRDTQGDSPKLSKFFELVLGQSNRWKHLKVCWSGDAPTLHLLSCLTDQLAHLQRLIFYPYGLWDCDWQLPASLGSLFALAPSLREVLLTSNDFTHHSPPLDLPWHQLTRLRLCSSQAYIVENLPKAVNLCDSEHYPL</sequence>
<dbReference type="Proteomes" id="UP001362999">
    <property type="component" value="Unassembled WGS sequence"/>
</dbReference>
<evidence type="ECO:0000313" key="1">
    <source>
        <dbReference type="EMBL" id="KAK7012764.1"/>
    </source>
</evidence>
<comment type="caution">
    <text evidence="1">The sequence shown here is derived from an EMBL/GenBank/DDBJ whole genome shotgun (WGS) entry which is preliminary data.</text>
</comment>
<name>A0AAW0AIV0_9AGAR</name>
<dbReference type="AlphaFoldDB" id="A0AAW0AIV0"/>
<protein>
    <submittedName>
        <fullName evidence="1">Uncharacterized protein</fullName>
    </submittedName>
</protein>
<feature type="non-terminal residue" evidence="1">
    <location>
        <position position="1"/>
    </location>
</feature>
<proteinExistence type="predicted"/>
<organism evidence="1 2">
    <name type="scientific">Favolaschia claudopus</name>
    <dbReference type="NCBI Taxonomy" id="2862362"/>
    <lineage>
        <taxon>Eukaryota</taxon>
        <taxon>Fungi</taxon>
        <taxon>Dikarya</taxon>
        <taxon>Basidiomycota</taxon>
        <taxon>Agaricomycotina</taxon>
        <taxon>Agaricomycetes</taxon>
        <taxon>Agaricomycetidae</taxon>
        <taxon>Agaricales</taxon>
        <taxon>Marasmiineae</taxon>
        <taxon>Mycenaceae</taxon>
        <taxon>Favolaschia</taxon>
    </lineage>
</organism>
<evidence type="ECO:0000313" key="2">
    <source>
        <dbReference type="Proteomes" id="UP001362999"/>
    </source>
</evidence>
<reference evidence="1 2" key="1">
    <citation type="journal article" date="2024" name="J Genomics">
        <title>Draft genome sequencing and assembly of Favolaschia claudopus CIRM-BRFM 2984 isolated from oak limbs.</title>
        <authorList>
            <person name="Navarro D."/>
            <person name="Drula E."/>
            <person name="Chaduli D."/>
            <person name="Cazenave R."/>
            <person name="Ahrendt S."/>
            <person name="Wang J."/>
            <person name="Lipzen A."/>
            <person name="Daum C."/>
            <person name="Barry K."/>
            <person name="Grigoriev I.V."/>
            <person name="Favel A."/>
            <person name="Rosso M.N."/>
            <person name="Martin F."/>
        </authorList>
    </citation>
    <scope>NUCLEOTIDE SEQUENCE [LARGE SCALE GENOMIC DNA]</scope>
    <source>
        <strain evidence="1 2">CIRM-BRFM 2984</strain>
    </source>
</reference>